<dbReference type="EMBL" id="FNRM01000001">
    <property type="protein sequence ID" value="SEA04433.1"/>
    <property type="molecule type" value="Genomic_DNA"/>
</dbReference>
<evidence type="ECO:0000313" key="1">
    <source>
        <dbReference type="EMBL" id="SEA04433.1"/>
    </source>
</evidence>
<name>A0A1H3XYP7_ALKAM</name>
<protein>
    <submittedName>
        <fullName evidence="1">Uncharacterized protein</fullName>
    </submittedName>
</protein>
<reference evidence="1 2" key="1">
    <citation type="submission" date="2016-10" db="EMBL/GenBank/DDBJ databases">
        <authorList>
            <person name="de Groot N.N."/>
        </authorList>
    </citation>
    <scope>NUCLEOTIDE SEQUENCE [LARGE SCALE GENOMIC DNA]</scope>
    <source>
        <strain evidence="1 2">CGMCC 1.3430</strain>
    </source>
</reference>
<evidence type="ECO:0000313" key="2">
    <source>
        <dbReference type="Proteomes" id="UP000198773"/>
    </source>
</evidence>
<dbReference type="AlphaFoldDB" id="A0A1H3XYP7"/>
<dbReference type="STRING" id="152573.SAMN04488051_101461"/>
<dbReference type="RefSeq" id="WP_091338800.1">
    <property type="nucleotide sequence ID" value="NZ_FNRM01000001.1"/>
</dbReference>
<gene>
    <name evidence="1" type="ORF">SAMN04488051_101461</name>
</gene>
<organism evidence="1 2">
    <name type="scientific">Alkalimonas amylolytica</name>
    <dbReference type="NCBI Taxonomy" id="152573"/>
    <lineage>
        <taxon>Bacteria</taxon>
        <taxon>Pseudomonadati</taxon>
        <taxon>Pseudomonadota</taxon>
        <taxon>Gammaproteobacteria</taxon>
        <taxon>Alkalimonas</taxon>
    </lineage>
</organism>
<dbReference type="Proteomes" id="UP000198773">
    <property type="component" value="Unassembled WGS sequence"/>
</dbReference>
<proteinExistence type="predicted"/>
<keyword evidence="2" id="KW-1185">Reference proteome</keyword>
<sequence length="420" mass="49552">MRPNCLLSIFLLLLLLWLPSTYFLLVDDELRPEVPELLKITGSQRPEVDNYYIQAMRLAEPLLDEQQILQLYVSAERVDLFTPRRRWPELDMLDALYQHPLLCELIDRECRAFLIEHEEEINQLLEDFEGMLRHYEQMQQLSNIRSIDELNVSVNWVGLLALERIYALAIFQLIQQSQLELAEQKLTVWVKQQRKLINVPSRLFVSSLFFHKVDTLFLPLAYELKQHHSGPLPELAMELTPLNHNELTALSSKKFELAETLFVHKDAFEAQGLDGRGIWKRLMLKPNLSLNWLYQNHWDGSGTEIMDPKQWYFEVLARRSVEESTATNLLAALRSKLRRYRNYVGSSVTESFIISLDMHALERIRTDSLLHLYQRYLRYDMGDIDDKSLPAFQENPYTGEPAFYHDHQWCYRLDQLICLP</sequence>
<accession>A0A1H3XYP7</accession>